<feature type="transmembrane region" description="Helical" evidence="5">
    <location>
        <begin position="180"/>
        <end position="198"/>
    </location>
</feature>
<reference evidence="6 7" key="2">
    <citation type="journal article" date="2011" name="J. Bacteriol.">
        <title>Complete genome sequence of the anaerobic, halophilic alkalithermophile Natranaerobius thermophilus JW/NM-WN-LF.</title>
        <authorList>
            <person name="Zhao B."/>
            <person name="Mesbah N.M."/>
            <person name="Dalin E."/>
            <person name="Goodwin L."/>
            <person name="Nolan M."/>
            <person name="Pitluck S."/>
            <person name="Chertkov O."/>
            <person name="Brettin T.S."/>
            <person name="Han J."/>
            <person name="Larimer F.W."/>
            <person name="Land M.L."/>
            <person name="Hauser L."/>
            <person name="Kyrpides N."/>
            <person name="Wiegel J."/>
        </authorList>
    </citation>
    <scope>NUCLEOTIDE SEQUENCE [LARGE SCALE GENOMIC DNA]</scope>
    <source>
        <strain evidence="7">ATCC BAA-1301 / DSM 18059 / JW/NM-WN-LF</strain>
    </source>
</reference>
<sequence length="273" mass="31446">MINNWLNKLERKYRRFGINNLMAYIVGLMALVYVASLAVPGPAGVIPGLMLHPQLVLQGEVWRLVTFLFIPPSARSIFVIIVLYLYYIIGTALENEWGSFKFTLYYLIGAVGTIAASFLTDTAATSQYINLSLFLAFASLYPDFQLRLFFMIPIKIKYLAILSGVFLGFNLLFSPMPQRIFIIVALLNFILFFGEYFFKTVTRRTKAAGRKREFMSKARTREGPFHRCVVCGRTEEDDPQLEFRYCSKCEGDYEYCMEHLKNHEHVRNNGNNN</sequence>
<feature type="transmembrane region" description="Helical" evidence="5">
    <location>
        <begin position="61"/>
        <end position="87"/>
    </location>
</feature>
<keyword evidence="4 5" id="KW-0472">Membrane</keyword>
<dbReference type="HOGENOM" id="CLU_070290_0_0_9"/>
<dbReference type="GO" id="GO:0016020">
    <property type="term" value="C:membrane"/>
    <property type="evidence" value="ECO:0007669"/>
    <property type="project" value="UniProtKB-SubCell"/>
</dbReference>
<keyword evidence="2 5" id="KW-0812">Transmembrane</keyword>
<evidence type="ECO:0000313" key="6">
    <source>
        <dbReference type="EMBL" id="ACB84212.1"/>
    </source>
</evidence>
<dbReference type="RefSeq" id="WP_012447097.1">
    <property type="nucleotide sequence ID" value="NC_010718.1"/>
</dbReference>
<evidence type="ECO:0000256" key="5">
    <source>
        <dbReference type="SAM" id="Phobius"/>
    </source>
</evidence>
<dbReference type="InterPro" id="IPR035952">
    <property type="entry name" value="Rhomboid-like_sf"/>
</dbReference>
<dbReference type="Proteomes" id="UP000001683">
    <property type="component" value="Chromosome"/>
</dbReference>
<feature type="transmembrane region" description="Helical" evidence="5">
    <location>
        <begin position="21"/>
        <end position="41"/>
    </location>
</feature>
<evidence type="ECO:0000313" key="7">
    <source>
        <dbReference type="Proteomes" id="UP000001683"/>
    </source>
</evidence>
<evidence type="ECO:0000256" key="1">
    <source>
        <dbReference type="ARBA" id="ARBA00004141"/>
    </source>
</evidence>
<accession>B2A6T1</accession>
<evidence type="ECO:0000256" key="2">
    <source>
        <dbReference type="ARBA" id="ARBA00022692"/>
    </source>
</evidence>
<name>B2A6T1_NATTJ</name>
<comment type="subcellular location">
    <subcellularLocation>
        <location evidence="1">Membrane</location>
        <topology evidence="1">Multi-pass membrane protein</topology>
    </subcellularLocation>
</comment>
<dbReference type="eggNOG" id="COG0705">
    <property type="taxonomic scope" value="Bacteria"/>
</dbReference>
<proteinExistence type="predicted"/>
<keyword evidence="3 5" id="KW-1133">Transmembrane helix</keyword>
<feature type="transmembrane region" description="Helical" evidence="5">
    <location>
        <begin position="156"/>
        <end position="174"/>
    </location>
</feature>
<feature type="transmembrane region" description="Helical" evidence="5">
    <location>
        <begin position="125"/>
        <end position="144"/>
    </location>
</feature>
<protein>
    <submittedName>
        <fullName evidence="6">Uncharacterized protein</fullName>
    </submittedName>
</protein>
<keyword evidence="7" id="KW-1185">Reference proteome</keyword>
<organism evidence="6 7">
    <name type="scientific">Natranaerobius thermophilus (strain ATCC BAA-1301 / DSM 18059 / JW/NM-WN-LF)</name>
    <dbReference type="NCBI Taxonomy" id="457570"/>
    <lineage>
        <taxon>Bacteria</taxon>
        <taxon>Bacillati</taxon>
        <taxon>Bacillota</taxon>
        <taxon>Clostridia</taxon>
        <taxon>Natranaerobiales</taxon>
        <taxon>Natranaerobiaceae</taxon>
        <taxon>Natranaerobius</taxon>
    </lineage>
</organism>
<dbReference type="AlphaFoldDB" id="B2A6T1"/>
<dbReference type="KEGG" id="nth:Nther_0617"/>
<evidence type="ECO:0000256" key="3">
    <source>
        <dbReference type="ARBA" id="ARBA00022989"/>
    </source>
</evidence>
<evidence type="ECO:0000256" key="4">
    <source>
        <dbReference type="ARBA" id="ARBA00023136"/>
    </source>
</evidence>
<dbReference type="InParanoid" id="B2A6T1"/>
<reference evidence="6 7" key="1">
    <citation type="submission" date="2008-04" db="EMBL/GenBank/DDBJ databases">
        <title>Complete sequence of chromosome of Natranaerobius thermophilus JW/NM-WN-LF.</title>
        <authorList>
            <consortium name="US DOE Joint Genome Institute"/>
            <person name="Copeland A."/>
            <person name="Lucas S."/>
            <person name="Lapidus A."/>
            <person name="Glavina del Rio T."/>
            <person name="Dalin E."/>
            <person name="Tice H."/>
            <person name="Bruce D."/>
            <person name="Goodwin L."/>
            <person name="Pitluck S."/>
            <person name="Chertkov O."/>
            <person name="Brettin T."/>
            <person name="Detter J.C."/>
            <person name="Han C."/>
            <person name="Kuske C.R."/>
            <person name="Schmutz J."/>
            <person name="Larimer F."/>
            <person name="Land M."/>
            <person name="Hauser L."/>
            <person name="Kyrpides N."/>
            <person name="Lykidis A."/>
            <person name="Mesbah N.M."/>
            <person name="Wiegel J."/>
        </authorList>
    </citation>
    <scope>NUCLEOTIDE SEQUENCE [LARGE SCALE GENOMIC DNA]</scope>
    <source>
        <strain evidence="7">ATCC BAA-1301 / DSM 18059 / JW/NM-WN-LF</strain>
    </source>
</reference>
<dbReference type="SUPFAM" id="SSF144091">
    <property type="entry name" value="Rhomboid-like"/>
    <property type="match status" value="1"/>
</dbReference>
<gene>
    <name evidence="6" type="ordered locus">Nther_0617</name>
</gene>
<dbReference type="OrthoDB" id="9778756at2"/>
<feature type="transmembrane region" description="Helical" evidence="5">
    <location>
        <begin position="99"/>
        <end position="119"/>
    </location>
</feature>
<dbReference type="Gene3D" id="1.20.1540.10">
    <property type="entry name" value="Rhomboid-like"/>
    <property type="match status" value="1"/>
</dbReference>
<dbReference type="EMBL" id="CP001034">
    <property type="protein sequence ID" value="ACB84212.1"/>
    <property type="molecule type" value="Genomic_DNA"/>
</dbReference>
<dbReference type="STRING" id="457570.Nther_0617"/>